<gene>
    <name evidence="1" type="ORF">SAMN05216283_10746</name>
</gene>
<evidence type="ECO:0000313" key="1">
    <source>
        <dbReference type="EMBL" id="SFF46985.1"/>
    </source>
</evidence>
<proteinExistence type="predicted"/>
<organism evidence="1 2">
    <name type="scientific">Sunxiuqinia elliptica</name>
    <dbReference type="NCBI Taxonomy" id="655355"/>
    <lineage>
        <taxon>Bacteria</taxon>
        <taxon>Pseudomonadati</taxon>
        <taxon>Bacteroidota</taxon>
        <taxon>Bacteroidia</taxon>
        <taxon>Marinilabiliales</taxon>
        <taxon>Prolixibacteraceae</taxon>
        <taxon>Sunxiuqinia</taxon>
    </lineage>
</organism>
<name>A0A1I2IX46_9BACT</name>
<evidence type="ECO:0000313" key="2">
    <source>
        <dbReference type="Proteomes" id="UP000198964"/>
    </source>
</evidence>
<dbReference type="RefSeq" id="WP_093920383.1">
    <property type="nucleotide sequence ID" value="NZ_FONW01000007.1"/>
</dbReference>
<sequence length="223" mass="26516">MNIEILKSKFDDLFENTSEAIEHYANRGYWITKETNNNSVMYIGLNPSYPHQDYQMSERLFYDEYQQTCYAYFKQIERFHDKLEYDVSWTHYDLLILRETKQSVIKKLSRKPDVREFIKKNLELSKYVIENSNPKIIVVANTFSRELLIGSEWCGYSLYWDDIVGTFRFSKGTLLSDTPVFFSSMLSGQRALDRGSRDRLLWQIQKTLEITEEKSKAQQAIMK</sequence>
<dbReference type="EMBL" id="FONW01000007">
    <property type="protein sequence ID" value="SFF46985.1"/>
    <property type="molecule type" value="Genomic_DNA"/>
</dbReference>
<dbReference type="Proteomes" id="UP000198964">
    <property type="component" value="Unassembled WGS sequence"/>
</dbReference>
<keyword evidence="2" id="KW-1185">Reference proteome</keyword>
<accession>A0A1I2IX46</accession>
<protein>
    <submittedName>
        <fullName evidence="1">Uncharacterized protein</fullName>
    </submittedName>
</protein>
<reference evidence="1 2" key="1">
    <citation type="submission" date="2016-10" db="EMBL/GenBank/DDBJ databases">
        <authorList>
            <person name="de Groot N.N."/>
        </authorList>
    </citation>
    <scope>NUCLEOTIDE SEQUENCE [LARGE SCALE GENOMIC DNA]</scope>
    <source>
        <strain evidence="1 2">CGMCC 1.9156</strain>
    </source>
</reference>
<dbReference type="AlphaFoldDB" id="A0A1I2IX46"/>